<feature type="transmembrane region" description="Helical" evidence="1">
    <location>
        <begin position="224"/>
        <end position="242"/>
    </location>
</feature>
<accession>A0ABQ5ZY56</accession>
<evidence type="ECO:0000313" key="4">
    <source>
        <dbReference type="Proteomes" id="UP001156682"/>
    </source>
</evidence>
<evidence type="ECO:0000313" key="3">
    <source>
        <dbReference type="EMBL" id="GLR63277.1"/>
    </source>
</evidence>
<keyword evidence="1" id="KW-0472">Membrane</keyword>
<feature type="transmembrane region" description="Helical" evidence="1">
    <location>
        <begin position="52"/>
        <end position="71"/>
    </location>
</feature>
<dbReference type="InterPro" id="IPR002541">
    <property type="entry name" value="Cyt_c_assembly"/>
</dbReference>
<dbReference type="Pfam" id="PF01578">
    <property type="entry name" value="Cytochrom_C_asm"/>
    <property type="match status" value="1"/>
</dbReference>
<dbReference type="PANTHER" id="PTHR38034">
    <property type="entry name" value="INNER MEMBRANE PROTEIN YPJD"/>
    <property type="match status" value="1"/>
</dbReference>
<name>A0ABQ5ZY56_9GAMM</name>
<dbReference type="Proteomes" id="UP001156682">
    <property type="component" value="Unassembled WGS sequence"/>
</dbReference>
<evidence type="ECO:0000256" key="1">
    <source>
        <dbReference type="SAM" id="Phobius"/>
    </source>
</evidence>
<feature type="transmembrane region" description="Helical" evidence="1">
    <location>
        <begin position="104"/>
        <end position="125"/>
    </location>
</feature>
<keyword evidence="4" id="KW-1185">Reference proteome</keyword>
<dbReference type="RefSeq" id="WP_284304552.1">
    <property type="nucleotide sequence ID" value="NZ_BSOR01000015.1"/>
</dbReference>
<protein>
    <submittedName>
        <fullName evidence="3">Cytochrome c assembly protein</fullName>
    </submittedName>
</protein>
<feature type="transmembrane region" description="Helical" evidence="1">
    <location>
        <begin position="137"/>
        <end position="163"/>
    </location>
</feature>
<dbReference type="PANTHER" id="PTHR38034:SF1">
    <property type="entry name" value="INNER MEMBRANE PROTEIN YPJD"/>
    <property type="match status" value="1"/>
</dbReference>
<gene>
    <name evidence="3" type="ORF">GCM10007878_07120</name>
</gene>
<feature type="transmembrane region" description="Helical" evidence="1">
    <location>
        <begin position="254"/>
        <end position="277"/>
    </location>
</feature>
<comment type="caution">
    <text evidence="3">The sequence shown here is derived from an EMBL/GenBank/DDBJ whole genome shotgun (WGS) entry which is preliminary data.</text>
</comment>
<feature type="transmembrane region" description="Helical" evidence="1">
    <location>
        <begin position="20"/>
        <end position="40"/>
    </location>
</feature>
<feature type="transmembrane region" description="Helical" evidence="1">
    <location>
        <begin position="77"/>
        <end position="97"/>
    </location>
</feature>
<keyword evidence="1" id="KW-0812">Transmembrane</keyword>
<keyword evidence="1" id="KW-1133">Transmembrane helix</keyword>
<evidence type="ECO:0000259" key="2">
    <source>
        <dbReference type="Pfam" id="PF01578"/>
    </source>
</evidence>
<dbReference type="EMBL" id="BSOR01000015">
    <property type="protein sequence ID" value="GLR63277.1"/>
    <property type="molecule type" value="Genomic_DNA"/>
</dbReference>
<feature type="transmembrane region" description="Helical" evidence="1">
    <location>
        <begin position="189"/>
        <end position="212"/>
    </location>
</feature>
<reference evidence="4" key="1">
    <citation type="journal article" date="2019" name="Int. J. Syst. Evol. Microbiol.">
        <title>The Global Catalogue of Microorganisms (GCM) 10K type strain sequencing project: providing services to taxonomists for standard genome sequencing and annotation.</title>
        <authorList>
            <consortium name="The Broad Institute Genomics Platform"/>
            <consortium name="The Broad Institute Genome Sequencing Center for Infectious Disease"/>
            <person name="Wu L."/>
            <person name="Ma J."/>
        </authorList>
    </citation>
    <scope>NUCLEOTIDE SEQUENCE [LARGE SCALE GENOMIC DNA]</scope>
    <source>
        <strain evidence="4">NBRC 100033</strain>
    </source>
</reference>
<feature type="domain" description="Cytochrome c assembly protein" evidence="2">
    <location>
        <begin position="52"/>
        <end position="276"/>
    </location>
</feature>
<dbReference type="InterPro" id="IPR052372">
    <property type="entry name" value="YpjD/HemX"/>
</dbReference>
<sequence>MVRYLFMELHIPSMTVSLPSTLLAAIFYIAAGTWVLLHLARKAPAKLVLVRLLGLGALLAHGIALSSHLGIPNNLSLGVLEAASLANWLICAFILIASLRHSTLNLAVILFPLAAIILLVNQFSISQSFPIDGRSGLFFHIIASLSAYSLFALASVQALLIAAQNHQLKQRQMSGLISVLPPLQTMERLLFELLLAGQLLLSLGILSGFVFLDNMFATGMAHKTLLSLAAWVTFGLLLVGRWRFGWRGLTAVRWTLGGSLLLLLAYFGSKFVLQFILA</sequence>
<organism evidence="3 4">
    <name type="scientific">Marinospirillum insulare</name>
    <dbReference type="NCBI Taxonomy" id="217169"/>
    <lineage>
        <taxon>Bacteria</taxon>
        <taxon>Pseudomonadati</taxon>
        <taxon>Pseudomonadota</taxon>
        <taxon>Gammaproteobacteria</taxon>
        <taxon>Oceanospirillales</taxon>
        <taxon>Oceanospirillaceae</taxon>
        <taxon>Marinospirillum</taxon>
    </lineage>
</organism>
<proteinExistence type="predicted"/>